<name>A0A0E2HT62_9FIRM</name>
<evidence type="ECO:0000259" key="1">
    <source>
        <dbReference type="Pfam" id="PF07195"/>
    </source>
</evidence>
<sequence>MAISGINGYNLYGYQNAMNMLKLSFVQNTQRQAVSPVKRTSSVSSSSSVYGDIQSFLKSYQSELTGLEAAASRLTGASSRNVFNDYKAASTDEQVAVAKGSYRLRGNTDISLNVGALAQAQKNISSSHYSQETVDEGADMDFKITSGSGEALVSISSMNENGTAKTYNQMYQEAAKAINAQSSLGVKASVSNAEGKVSLVLTSKSTGEANGFSVTGNVGAAAGLENASVQAQDAEYTVTENGYSQTYHSSSNTISLDYGRIDAALKGTGDTRVYTGVDEDEVVSAVEDLVKGYNSVTKLLEENAGRGTGAAAHLSSFKRGMADEKTLKALGITYDKDGYLQLDKDALKEALESDFEGTQSLIGGQFGIADRAAARAGSALSDSVQRIVNQDLASAITQNQNDNYAGYTQFGNFVRSGAYNLSNYYTVGLLFNMMA</sequence>
<dbReference type="RefSeq" id="WP_002594949.1">
    <property type="nucleotide sequence ID" value="NZ_KB850998.1"/>
</dbReference>
<dbReference type="GO" id="GO:0071973">
    <property type="term" value="P:bacterial-type flagellum-dependent cell motility"/>
    <property type="evidence" value="ECO:0007669"/>
    <property type="project" value="TreeGrafter"/>
</dbReference>
<protein>
    <recommendedName>
        <fullName evidence="1">Flagellar hook-associated protein 2 C-terminal domain-containing protein</fullName>
    </recommendedName>
</protein>
<dbReference type="GO" id="GO:0009421">
    <property type="term" value="C:bacterial-type flagellum filament cap"/>
    <property type="evidence" value="ECO:0007669"/>
    <property type="project" value="InterPro"/>
</dbReference>
<dbReference type="InterPro" id="IPR040026">
    <property type="entry name" value="FliD"/>
</dbReference>
<dbReference type="PATRIC" id="fig|999408.3.peg.1185"/>
<gene>
    <name evidence="2" type="ORF">HMPREF1090_01106</name>
</gene>
<dbReference type="HOGENOM" id="CLU_629628_0_0_9"/>
<dbReference type="PANTHER" id="PTHR30288:SF0">
    <property type="entry name" value="FLAGELLAR HOOK-ASSOCIATED PROTEIN 2"/>
    <property type="match status" value="1"/>
</dbReference>
<dbReference type="InterPro" id="IPR010809">
    <property type="entry name" value="FliD_C"/>
</dbReference>
<accession>A0A0E2HT62</accession>
<dbReference type="PANTHER" id="PTHR30288">
    <property type="entry name" value="FLAGELLAR CAP/ASSEMBLY PROTEIN FLID"/>
    <property type="match status" value="1"/>
</dbReference>
<dbReference type="EMBL" id="AGYR01000007">
    <property type="protein sequence ID" value="ENZ18789.1"/>
    <property type="molecule type" value="Genomic_DNA"/>
</dbReference>
<dbReference type="AlphaFoldDB" id="A0A0E2HT62"/>
<organism evidence="2 3">
    <name type="scientific">[Clostridium] clostridioforme 90A8</name>
    <dbReference type="NCBI Taxonomy" id="999408"/>
    <lineage>
        <taxon>Bacteria</taxon>
        <taxon>Bacillati</taxon>
        <taxon>Bacillota</taxon>
        <taxon>Clostridia</taxon>
        <taxon>Lachnospirales</taxon>
        <taxon>Lachnospiraceae</taxon>
        <taxon>Enterocloster</taxon>
    </lineage>
</organism>
<evidence type="ECO:0000313" key="3">
    <source>
        <dbReference type="Proteomes" id="UP000013085"/>
    </source>
</evidence>
<feature type="domain" description="Flagellar hook-associated protein 2 C-terminal" evidence="1">
    <location>
        <begin position="321"/>
        <end position="380"/>
    </location>
</feature>
<comment type="caution">
    <text evidence="2">The sequence shown here is derived from an EMBL/GenBank/DDBJ whole genome shotgun (WGS) entry which is preliminary data.</text>
</comment>
<reference evidence="2 3" key="1">
    <citation type="submission" date="2013-01" db="EMBL/GenBank/DDBJ databases">
        <title>The Genome Sequence of Clostridium clostridioforme 90A8.</title>
        <authorList>
            <consortium name="The Broad Institute Genome Sequencing Platform"/>
            <person name="Earl A."/>
            <person name="Ward D."/>
            <person name="Feldgarden M."/>
            <person name="Gevers D."/>
            <person name="Courvalin P."/>
            <person name="Lambert T."/>
            <person name="Walker B."/>
            <person name="Young S.K."/>
            <person name="Zeng Q."/>
            <person name="Gargeya S."/>
            <person name="Fitzgerald M."/>
            <person name="Haas B."/>
            <person name="Abouelleil A."/>
            <person name="Alvarado L."/>
            <person name="Arachchi H.M."/>
            <person name="Berlin A.M."/>
            <person name="Chapman S.B."/>
            <person name="Dewar J."/>
            <person name="Goldberg J."/>
            <person name="Griggs A."/>
            <person name="Gujja S."/>
            <person name="Hansen M."/>
            <person name="Howarth C."/>
            <person name="Imamovic A."/>
            <person name="Larimer J."/>
            <person name="McCowan C."/>
            <person name="Murphy C."/>
            <person name="Neiman D."/>
            <person name="Pearson M."/>
            <person name="Priest M."/>
            <person name="Roberts A."/>
            <person name="Saif S."/>
            <person name="Shea T."/>
            <person name="Sisk P."/>
            <person name="Sykes S."/>
            <person name="Wortman J."/>
            <person name="Nusbaum C."/>
            <person name="Birren B."/>
        </authorList>
    </citation>
    <scope>NUCLEOTIDE SEQUENCE [LARGE SCALE GENOMIC DNA]</scope>
    <source>
        <strain evidence="2 3">90A8</strain>
    </source>
</reference>
<dbReference type="Proteomes" id="UP000013085">
    <property type="component" value="Unassembled WGS sequence"/>
</dbReference>
<proteinExistence type="predicted"/>
<dbReference type="GO" id="GO:0007155">
    <property type="term" value="P:cell adhesion"/>
    <property type="evidence" value="ECO:0007669"/>
    <property type="project" value="InterPro"/>
</dbReference>
<dbReference type="Pfam" id="PF07195">
    <property type="entry name" value="FliD_C"/>
    <property type="match status" value="1"/>
</dbReference>
<evidence type="ECO:0000313" key="2">
    <source>
        <dbReference type="EMBL" id="ENZ18789.1"/>
    </source>
</evidence>